<dbReference type="Proteomes" id="UP000030377">
    <property type="component" value="Unassembled WGS sequence"/>
</dbReference>
<gene>
    <name evidence="1" type="ORF">MA20_11595</name>
</gene>
<dbReference type="RefSeq" id="WP_041955371.1">
    <property type="nucleotide sequence ID" value="NZ_JRPN01000010.1"/>
</dbReference>
<evidence type="ECO:0008006" key="3">
    <source>
        <dbReference type="Google" id="ProtNLM"/>
    </source>
</evidence>
<name>A0A0A3Y275_BRAJP</name>
<sequence>MSDVVDYLHAYAARAICKARRMPFGKAKRIQRAVGRIYLLLTKQATIAPTVDHLDDFRATRRIEDSITPPR</sequence>
<proteinExistence type="predicted"/>
<accession>A0A0A3Y275</accession>
<dbReference type="AlphaFoldDB" id="A0A0A3Y275"/>
<protein>
    <recommendedName>
        <fullName evidence="3">Transposase</fullName>
    </recommendedName>
</protein>
<evidence type="ECO:0000313" key="1">
    <source>
        <dbReference type="EMBL" id="KGT79659.1"/>
    </source>
</evidence>
<reference evidence="1 2" key="1">
    <citation type="submission" date="2014-09" db="EMBL/GenBank/DDBJ databases">
        <title>Draft genome of Bradyrhizobium japonicum Is-34.</title>
        <authorList>
            <person name="Tsurumaru H."/>
            <person name="Yamakawa T."/>
            <person name="Hashimoto S."/>
            <person name="Okizaki K."/>
            <person name="Kanesaki Y."/>
            <person name="Yoshikawa H."/>
            <person name="Yajima S."/>
        </authorList>
    </citation>
    <scope>NUCLEOTIDE SEQUENCE [LARGE SCALE GENOMIC DNA]</scope>
    <source>
        <strain evidence="1 2">Is-34</strain>
    </source>
</reference>
<dbReference type="EMBL" id="JRPN01000010">
    <property type="protein sequence ID" value="KGT79659.1"/>
    <property type="molecule type" value="Genomic_DNA"/>
</dbReference>
<comment type="caution">
    <text evidence="1">The sequence shown here is derived from an EMBL/GenBank/DDBJ whole genome shotgun (WGS) entry which is preliminary data.</text>
</comment>
<organism evidence="1 2">
    <name type="scientific">Bradyrhizobium japonicum</name>
    <dbReference type="NCBI Taxonomy" id="375"/>
    <lineage>
        <taxon>Bacteria</taxon>
        <taxon>Pseudomonadati</taxon>
        <taxon>Pseudomonadota</taxon>
        <taxon>Alphaproteobacteria</taxon>
        <taxon>Hyphomicrobiales</taxon>
        <taxon>Nitrobacteraceae</taxon>
        <taxon>Bradyrhizobium</taxon>
    </lineage>
</organism>
<evidence type="ECO:0000313" key="2">
    <source>
        <dbReference type="Proteomes" id="UP000030377"/>
    </source>
</evidence>